<dbReference type="GeneID" id="10493520"/>
<dbReference type="HOGENOM" id="CLU_1154392_0_0_2"/>
<feature type="transmembrane region" description="Helical" evidence="1">
    <location>
        <begin position="7"/>
        <end position="25"/>
    </location>
</feature>
<dbReference type="PATRIC" id="fig|1006006.8.peg.1324"/>
<keyword evidence="1" id="KW-0812">Transmembrane</keyword>
<dbReference type="STRING" id="1006006.Mcup_1331"/>
<dbReference type="OrthoDB" id="44073at2157"/>
<feature type="transmembrane region" description="Helical" evidence="1">
    <location>
        <begin position="113"/>
        <end position="139"/>
    </location>
</feature>
<name>F4FY61_METCR</name>
<protein>
    <submittedName>
        <fullName evidence="2">Uncharacterized protein</fullName>
    </submittedName>
</protein>
<feature type="transmembrane region" description="Helical" evidence="1">
    <location>
        <begin position="214"/>
        <end position="230"/>
    </location>
</feature>
<dbReference type="RefSeq" id="WP_013737932.1">
    <property type="nucleotide sequence ID" value="NC_015435.1"/>
</dbReference>
<feature type="transmembrane region" description="Helical" evidence="1">
    <location>
        <begin position="60"/>
        <end position="93"/>
    </location>
</feature>
<dbReference type="KEGG" id="mcn:Mcup_1331"/>
<evidence type="ECO:0000256" key="1">
    <source>
        <dbReference type="SAM" id="Phobius"/>
    </source>
</evidence>
<dbReference type="AlphaFoldDB" id="F4FY61"/>
<accession>F4FY61</accession>
<organism evidence="2 3">
    <name type="scientific">Metallosphaera cuprina (strain Ar-4)</name>
    <dbReference type="NCBI Taxonomy" id="1006006"/>
    <lineage>
        <taxon>Archaea</taxon>
        <taxon>Thermoproteota</taxon>
        <taxon>Thermoprotei</taxon>
        <taxon>Sulfolobales</taxon>
        <taxon>Sulfolobaceae</taxon>
        <taxon>Metallosphaera</taxon>
    </lineage>
</organism>
<dbReference type="eggNOG" id="arCOG06025">
    <property type="taxonomic scope" value="Archaea"/>
</dbReference>
<keyword evidence="1" id="KW-1133">Transmembrane helix</keyword>
<keyword evidence="3" id="KW-1185">Reference proteome</keyword>
<dbReference type="Proteomes" id="UP000007812">
    <property type="component" value="Chromosome"/>
</dbReference>
<sequence length="233" mass="26189">MQRTRNHGAYFMIILTYLLTVTASLKTLVLVILPIMILHALTVDLTYSKMLARKLSKLDLVLMGVNAIPYVFLFRPLLLIPASIFLLSIILSYSKVNVVPQVLGTLGLSSLLLPWISIVRGISLLDVSVYLIWCSYTLVEALYVEYKLPFRKLRARAVKIGWLTSIAINALFVPFFPPVALTLIEPSVRFLRPGNKLSSATEIKELGKKGSKRTGLLFTLLLIILLIYQFKPL</sequence>
<dbReference type="EMBL" id="CP002656">
    <property type="protein sequence ID" value="AEB95434.1"/>
    <property type="molecule type" value="Genomic_DNA"/>
</dbReference>
<gene>
    <name evidence="2" type="ordered locus">Mcup_1331</name>
</gene>
<feature type="transmembrane region" description="Helical" evidence="1">
    <location>
        <begin position="160"/>
        <end position="184"/>
    </location>
</feature>
<keyword evidence="1" id="KW-0472">Membrane</keyword>
<proteinExistence type="predicted"/>
<reference evidence="2 3" key="1">
    <citation type="journal article" date="2011" name="J. Bacteriol.">
        <title>Complete genome sequence of Metallosphaera cuprina, a metal sulfide-oxidizing archaeon from a hot spring.</title>
        <authorList>
            <person name="Liu L.J."/>
            <person name="You X.Y."/>
            <person name="Zheng H."/>
            <person name="Wang S."/>
            <person name="Jiang C.Y."/>
            <person name="Liu S.J."/>
        </authorList>
    </citation>
    <scope>NUCLEOTIDE SEQUENCE [LARGE SCALE GENOMIC DNA]</scope>
    <source>
        <strain evidence="2 3">Ar-4</strain>
    </source>
</reference>
<evidence type="ECO:0000313" key="2">
    <source>
        <dbReference type="EMBL" id="AEB95434.1"/>
    </source>
</evidence>
<evidence type="ECO:0000313" key="3">
    <source>
        <dbReference type="Proteomes" id="UP000007812"/>
    </source>
</evidence>